<evidence type="ECO:0000313" key="2">
    <source>
        <dbReference type="EMBL" id="PWR25543.1"/>
    </source>
</evidence>
<dbReference type="RefSeq" id="WP_109901630.1">
    <property type="nucleotide sequence ID" value="NZ_QGLE01000001.1"/>
</dbReference>
<name>A0A317EJF1_9PROT</name>
<sequence length="82" mass="8893">MMQAAFDRALVFLAWACRPALFLFPLLVVAEIAGYIPSEVTIPFAAMAAIHAAGRKAWLASRRRPGVERVVGWAAARPVTQA</sequence>
<dbReference type="Proteomes" id="UP000245461">
    <property type="component" value="Unassembled WGS sequence"/>
</dbReference>
<evidence type="ECO:0000313" key="3">
    <source>
        <dbReference type="Proteomes" id="UP000245461"/>
    </source>
</evidence>
<dbReference type="OrthoDB" id="9940051at2"/>
<dbReference type="AlphaFoldDB" id="A0A317EJF1"/>
<organism evidence="2 3">
    <name type="scientific">Zavarzinia aquatilis</name>
    <dbReference type="NCBI Taxonomy" id="2211142"/>
    <lineage>
        <taxon>Bacteria</taxon>
        <taxon>Pseudomonadati</taxon>
        <taxon>Pseudomonadota</taxon>
        <taxon>Alphaproteobacteria</taxon>
        <taxon>Rhodospirillales</taxon>
        <taxon>Zavarziniaceae</taxon>
        <taxon>Zavarzinia</taxon>
    </lineage>
</organism>
<keyword evidence="1" id="KW-0472">Membrane</keyword>
<accession>A0A317EJF1</accession>
<proteinExistence type="predicted"/>
<protein>
    <submittedName>
        <fullName evidence="2">Uncharacterized protein</fullName>
    </submittedName>
</protein>
<feature type="transmembrane region" description="Helical" evidence="1">
    <location>
        <begin position="40"/>
        <end position="59"/>
    </location>
</feature>
<reference evidence="2 3" key="1">
    <citation type="submission" date="2018-05" db="EMBL/GenBank/DDBJ databases">
        <title>Zavarzinia sp. HR-AS.</title>
        <authorList>
            <person name="Lee Y."/>
            <person name="Jeon C.O."/>
        </authorList>
    </citation>
    <scope>NUCLEOTIDE SEQUENCE [LARGE SCALE GENOMIC DNA]</scope>
    <source>
        <strain evidence="2 3">HR-AS</strain>
    </source>
</reference>
<evidence type="ECO:0000256" key="1">
    <source>
        <dbReference type="SAM" id="Phobius"/>
    </source>
</evidence>
<comment type="caution">
    <text evidence="2">The sequence shown here is derived from an EMBL/GenBank/DDBJ whole genome shotgun (WGS) entry which is preliminary data.</text>
</comment>
<gene>
    <name evidence="2" type="ORF">DKG74_00780</name>
</gene>
<dbReference type="EMBL" id="QGLE01000001">
    <property type="protein sequence ID" value="PWR25543.1"/>
    <property type="molecule type" value="Genomic_DNA"/>
</dbReference>
<keyword evidence="1" id="KW-1133">Transmembrane helix</keyword>
<keyword evidence="3" id="KW-1185">Reference proteome</keyword>
<keyword evidence="1" id="KW-0812">Transmembrane</keyword>